<protein>
    <submittedName>
        <fullName evidence="2">Uncharacterized protein</fullName>
    </submittedName>
</protein>
<evidence type="ECO:0000313" key="2">
    <source>
        <dbReference type="EMBL" id="GFD60262.1"/>
    </source>
</evidence>
<feature type="non-terminal residue" evidence="2">
    <location>
        <position position="1"/>
    </location>
</feature>
<dbReference type="EMBL" id="BKCJ011875557">
    <property type="protein sequence ID" value="GFD60262.1"/>
    <property type="molecule type" value="Genomic_DNA"/>
</dbReference>
<accession>A0A699XJS2</accession>
<comment type="caution">
    <text evidence="2">The sequence shown here is derived from an EMBL/GenBank/DDBJ whole genome shotgun (WGS) entry which is preliminary data.</text>
</comment>
<dbReference type="AlphaFoldDB" id="A0A699XJS2"/>
<organism evidence="2">
    <name type="scientific">Tanacetum cinerariifolium</name>
    <name type="common">Dalmatian daisy</name>
    <name type="synonym">Chrysanthemum cinerariifolium</name>
    <dbReference type="NCBI Taxonomy" id="118510"/>
    <lineage>
        <taxon>Eukaryota</taxon>
        <taxon>Viridiplantae</taxon>
        <taxon>Streptophyta</taxon>
        <taxon>Embryophyta</taxon>
        <taxon>Tracheophyta</taxon>
        <taxon>Spermatophyta</taxon>
        <taxon>Magnoliopsida</taxon>
        <taxon>eudicotyledons</taxon>
        <taxon>Gunneridae</taxon>
        <taxon>Pentapetalae</taxon>
        <taxon>asterids</taxon>
        <taxon>campanulids</taxon>
        <taxon>Asterales</taxon>
        <taxon>Asteraceae</taxon>
        <taxon>Asteroideae</taxon>
        <taxon>Anthemideae</taxon>
        <taxon>Anthemidinae</taxon>
        <taxon>Tanacetum</taxon>
    </lineage>
</organism>
<feature type="region of interest" description="Disordered" evidence="1">
    <location>
        <begin position="1"/>
        <end position="68"/>
    </location>
</feature>
<evidence type="ECO:0000256" key="1">
    <source>
        <dbReference type="SAM" id="MobiDB-lite"/>
    </source>
</evidence>
<sequence length="68" mass="7373">GQRPPGLGRAEQGRLSQCRSGPGPGARRDHGRPVAIPAKPADRLQRQPVPRGRRTHRDSAAWHRAGTP</sequence>
<gene>
    <name evidence="2" type="ORF">Tci_932231</name>
</gene>
<reference evidence="2" key="1">
    <citation type="journal article" date="2019" name="Sci. Rep.">
        <title>Draft genome of Tanacetum cinerariifolium, the natural source of mosquito coil.</title>
        <authorList>
            <person name="Yamashiro T."/>
            <person name="Shiraishi A."/>
            <person name="Satake H."/>
            <person name="Nakayama K."/>
        </authorList>
    </citation>
    <scope>NUCLEOTIDE SEQUENCE</scope>
</reference>
<proteinExistence type="predicted"/>
<name>A0A699XJS2_TANCI</name>